<feature type="domain" description="RRM" evidence="4">
    <location>
        <begin position="329"/>
        <end position="397"/>
    </location>
</feature>
<evidence type="ECO:0000313" key="7">
    <source>
        <dbReference type="WBParaSite" id="TTAC_0000733801-mRNA-1"/>
    </source>
</evidence>
<name>A0A0R3X248_HYDTA</name>
<feature type="compositionally biased region" description="Basic and acidic residues" evidence="3">
    <location>
        <begin position="891"/>
        <end position="903"/>
    </location>
</feature>
<evidence type="ECO:0000256" key="3">
    <source>
        <dbReference type="SAM" id="MobiDB-lite"/>
    </source>
</evidence>
<dbReference type="SMART" id="SM00360">
    <property type="entry name" value="RRM"/>
    <property type="match status" value="5"/>
</dbReference>
<dbReference type="WBParaSite" id="TTAC_0000733801-mRNA-1">
    <property type="protein sequence ID" value="TTAC_0000733801-mRNA-1"/>
    <property type="gene ID" value="TTAC_0000733801"/>
</dbReference>
<feature type="domain" description="RRM" evidence="4">
    <location>
        <begin position="402"/>
        <end position="476"/>
    </location>
</feature>
<dbReference type="CDD" id="cd00590">
    <property type="entry name" value="RRM_SF"/>
    <property type="match status" value="3"/>
</dbReference>
<feature type="region of interest" description="Disordered" evidence="3">
    <location>
        <begin position="887"/>
        <end position="912"/>
    </location>
</feature>
<dbReference type="InterPro" id="IPR050502">
    <property type="entry name" value="Euk_RNA-bind_prot"/>
</dbReference>
<dbReference type="PANTHER" id="PTHR48025:SF1">
    <property type="entry name" value="RRM DOMAIN-CONTAINING PROTEIN"/>
    <property type="match status" value="1"/>
</dbReference>
<feature type="compositionally biased region" description="Low complexity" evidence="3">
    <location>
        <begin position="111"/>
        <end position="123"/>
    </location>
</feature>
<reference evidence="5 6" key="2">
    <citation type="submission" date="2018-11" db="EMBL/GenBank/DDBJ databases">
        <authorList>
            <consortium name="Pathogen Informatics"/>
        </authorList>
    </citation>
    <scope>NUCLEOTIDE SEQUENCE [LARGE SCALE GENOMIC DNA]</scope>
</reference>
<dbReference type="InterPro" id="IPR012677">
    <property type="entry name" value="Nucleotide-bd_a/b_plait_sf"/>
</dbReference>
<dbReference type="EMBL" id="UYWX01020362">
    <property type="protein sequence ID" value="VDM31688.1"/>
    <property type="molecule type" value="Genomic_DNA"/>
</dbReference>
<dbReference type="STRING" id="6205.A0A0R3X248"/>
<dbReference type="PROSITE" id="PS50102">
    <property type="entry name" value="RRM"/>
    <property type="match status" value="3"/>
</dbReference>
<dbReference type="AlphaFoldDB" id="A0A0R3X248"/>
<feature type="compositionally biased region" description="Acidic residues" evidence="3">
    <location>
        <begin position="510"/>
        <end position="567"/>
    </location>
</feature>
<dbReference type="Proteomes" id="UP000274429">
    <property type="component" value="Unassembled WGS sequence"/>
</dbReference>
<dbReference type="OrthoDB" id="6267411at2759"/>
<dbReference type="SUPFAM" id="SSF54928">
    <property type="entry name" value="RNA-binding domain, RBD"/>
    <property type="match status" value="4"/>
</dbReference>
<organism evidence="7">
    <name type="scientific">Hydatigena taeniaeformis</name>
    <name type="common">Feline tapeworm</name>
    <name type="synonym">Taenia taeniaeformis</name>
    <dbReference type="NCBI Taxonomy" id="6205"/>
    <lineage>
        <taxon>Eukaryota</taxon>
        <taxon>Metazoa</taxon>
        <taxon>Spiralia</taxon>
        <taxon>Lophotrochozoa</taxon>
        <taxon>Platyhelminthes</taxon>
        <taxon>Cestoda</taxon>
        <taxon>Eucestoda</taxon>
        <taxon>Cyclophyllidea</taxon>
        <taxon>Taeniidae</taxon>
        <taxon>Hydatigera</taxon>
    </lineage>
</organism>
<evidence type="ECO:0000256" key="2">
    <source>
        <dbReference type="PROSITE-ProRule" id="PRU00176"/>
    </source>
</evidence>
<feature type="compositionally biased region" description="Basic and acidic residues" evidence="3">
    <location>
        <begin position="483"/>
        <end position="499"/>
    </location>
</feature>
<feature type="region of interest" description="Disordered" evidence="3">
    <location>
        <begin position="1"/>
        <end position="130"/>
    </location>
</feature>
<dbReference type="Pfam" id="PF00076">
    <property type="entry name" value="RRM_1"/>
    <property type="match status" value="2"/>
</dbReference>
<sequence>MTQKKNRNSNVQSGKANGPSPTKSLGKKRPREESVDNDEIEDKSDAVQVKKLKQMVADDVEDSESTDVDVEEESEGDSEDESYEFGGEEDSDHDGDSDDESPEKVVKLPNSQKAHQQHQASAKPNQSKSKIISKVPEQKMGVQERTKVSASNVLLFNIPRLSENELQGFLAKRNVSPEQVSCINSPVALLGFANEAAAAKAISVCSGAAYGQSSLAAVSITGGDIELIRSSKNPHPGRSDAPLTCVFVTSLPKFVTDKEILKVIGIEPKHLRLITSGRKNQVYNACYVDCNSEVDAQKAFQALQSHRFGDTQVKAFLKPQSNFNPVTETSLIVANVPFSAEIDDMKKQFPSAKKVELTRRGCFMLNFDSAEDRDKVLKESEGKTMGGRVLRFISSDKPSADYSVFVSNIAFAVTADELRVAFPGCKNVSMKKRKDGRFNGNAIVYFTTKEAAEAAAMEGAKKELKGRLLKTKLQDGFGGSLGDKQKEVEKPKLQVEGKRKTQLPAQVGSESEEEGDGGESDDEGNDDDNDDDDDDDDGTEDEDEEEEEEEEESIDVDADMVEGDESGSDVKGEAEDVAVDLFIVGIAVVGDFKIAAVVEEGDVEDLLKNKLVRIHMSNTHGASSPVGAYHAAPDSRSLCVCGYPEEMSEADLYSFFPSAVSISCQRMGSSSCLMQFQSAVDCQAAFVECQNGKLVGGRNVKARIVPSVGFAGQSRIGRGYRGYGTNSPRDYGGNYHCQSSNCTLTLRNLAWSVTEGDLIREFPRAVSASIKLDEGNRSRGWGTMTFANPDDCRHAEAECLTKSINGRPIRAEIGNSFDRPRDDGHRGGHGCRRSFCGRYNVADSRNGGRRGGGSYGEEDMHQRRRYSAVDGNERRFCGVDNSVGGFTSHRRGGDLDRDRRDRSPGYWRTGGGARITSAVIRRAPGDSSDSDFDNRG</sequence>
<dbReference type="InterPro" id="IPR035979">
    <property type="entry name" value="RBD_domain_sf"/>
</dbReference>
<dbReference type="InterPro" id="IPR000504">
    <property type="entry name" value="RRM_dom"/>
</dbReference>
<keyword evidence="6" id="KW-1185">Reference proteome</keyword>
<feature type="compositionally biased region" description="Acidic residues" evidence="3">
    <location>
        <begin position="58"/>
        <end position="101"/>
    </location>
</feature>
<dbReference type="PANTHER" id="PTHR48025">
    <property type="entry name" value="OS02G0815200 PROTEIN"/>
    <property type="match status" value="1"/>
</dbReference>
<evidence type="ECO:0000259" key="4">
    <source>
        <dbReference type="PROSITE" id="PS50102"/>
    </source>
</evidence>
<evidence type="ECO:0000256" key="1">
    <source>
        <dbReference type="ARBA" id="ARBA00022884"/>
    </source>
</evidence>
<protein>
    <submittedName>
        <fullName evidence="7">Nucleolin</fullName>
    </submittedName>
</protein>
<dbReference type="GO" id="GO:0003729">
    <property type="term" value="F:mRNA binding"/>
    <property type="evidence" value="ECO:0007669"/>
    <property type="project" value="TreeGrafter"/>
</dbReference>
<feature type="compositionally biased region" description="Polar residues" evidence="3">
    <location>
        <begin position="8"/>
        <end position="23"/>
    </location>
</feature>
<gene>
    <name evidence="5" type="ORF">TTAC_LOCUS7323</name>
</gene>
<proteinExistence type="predicted"/>
<keyword evidence="1 2" id="KW-0694">RNA-binding</keyword>
<accession>A0A0R3X248</accession>
<feature type="region of interest" description="Disordered" evidence="3">
    <location>
        <begin position="475"/>
        <end position="572"/>
    </location>
</feature>
<dbReference type="Gene3D" id="3.30.70.330">
    <property type="match status" value="4"/>
</dbReference>
<evidence type="ECO:0000313" key="5">
    <source>
        <dbReference type="EMBL" id="VDM31688.1"/>
    </source>
</evidence>
<evidence type="ECO:0000313" key="6">
    <source>
        <dbReference type="Proteomes" id="UP000274429"/>
    </source>
</evidence>
<reference evidence="7" key="1">
    <citation type="submission" date="2016-03" db="UniProtKB">
        <authorList>
            <consortium name="WormBaseParasite"/>
        </authorList>
    </citation>
    <scope>IDENTIFICATION</scope>
</reference>
<feature type="domain" description="RRM" evidence="4">
    <location>
        <begin position="742"/>
        <end position="816"/>
    </location>
</feature>